<dbReference type="EMBL" id="CAJNDS010000487">
    <property type="protein sequence ID" value="CAE7211313.1"/>
    <property type="molecule type" value="Genomic_DNA"/>
</dbReference>
<proteinExistence type="predicted"/>
<organism evidence="3 4">
    <name type="scientific">Symbiodinium natans</name>
    <dbReference type="NCBI Taxonomy" id="878477"/>
    <lineage>
        <taxon>Eukaryota</taxon>
        <taxon>Sar</taxon>
        <taxon>Alveolata</taxon>
        <taxon>Dinophyceae</taxon>
        <taxon>Suessiales</taxon>
        <taxon>Symbiodiniaceae</taxon>
        <taxon>Symbiodinium</taxon>
    </lineage>
</organism>
<accession>A0A812JQE5</accession>
<keyword evidence="1" id="KW-0175">Coiled coil</keyword>
<evidence type="ECO:0000256" key="1">
    <source>
        <dbReference type="SAM" id="Coils"/>
    </source>
</evidence>
<dbReference type="InterPro" id="IPR036770">
    <property type="entry name" value="Ankyrin_rpt-contain_sf"/>
</dbReference>
<evidence type="ECO:0000256" key="2">
    <source>
        <dbReference type="SAM" id="MobiDB-lite"/>
    </source>
</evidence>
<sequence length="1120" mass="123217">MPGFMRSQVSQVFRKVPLAADGATKDVAQHEFHSGTAEAAPREPRPASRLGQAADFGPSFPAPGTGKVRLYVALAAGLVADLQVELGERTKDQVTLGCELFRAAGAGDVALVRDLLEEGADPLLRHAGGQLPLHVAHGAPVVRELMLACPVAASVRCFAGRTPAESLLKGGAEAESLLLVLGSLEALEACLQPQAGKSLLGLLEPRLAREVLAKACGPVSGCCTVQEASTLLTEMAEGRASFWKLKQLWHRLPKGLEILVLRHLLFEGPASPDTAHRLQLVVEKLVARLCQDCLEEGALQSVSEIKQEPSCQELLRGLMQVLAFQQRPQEHTSCAQRAVDLALRMNDLEPTAFSTFLKMLPTCPGAAWSPDRDALGWLLLGFPTAEGPWPQAHLEESWLARVRNVSENDLYEAAAELRLSRLERCDSVAEELVQAVRSVRNSPMQGVEPLQVAMAWIHCARLWKRSIQAEAEVQDTVQRLLMQGLSQAVSSRLIFRCRRAESYREAWQKALAAWPRAPECRLPGLLVWDLLDTTRHSVVRKACGVTEVAMPTATDLRSAHDALNRLVWSSHGAEVLWTANSFDIANSNVDNFFGGCLREVLKLRTRHGPVLVEVRLSLSSDRKRASALEALRDLLQGRFEVPARRPLWARLLRLVLDLRGKGKAAMEAAQGSAREALRDPAFAAYAGQPLLKQLQELSQQLRRIKDEERAMEEGAEALHERAALAEKFLHRLASAGAFQTGLTPRAVEESPRSAVTDDEPAADFEGSLLQKYLASQALPAAPMFEWNVAALAAGLARAFVPVFRCEPKRHAGLLASPVQSACCAVLLPWPCWVQWGRRAISGASSATFTVQLVLAFRASSFLNAIGVCSARLWPEQPAEECCRSVRDVPLEERTTPRRSRRSGQSTPSTVDTQGSRRQSIADSVESQMEDATTPCIMKSQHDTEMPSMKQPEGAALLAMLSSSAPSSFEPGANVRLCSHVEMEFLWQALHQAESCTQQFNSKQVELETANNKLTDLVAKLEQELGQKDDEFRALQEELHQEREACSGARCRMEKLQHEYEGSCQRLQRAETQNNELTVLVAALQQQLGQKDDELQKLTEQMAHELQLAKDAKERMESEHP</sequence>
<evidence type="ECO:0000313" key="3">
    <source>
        <dbReference type="EMBL" id="CAE7211313.1"/>
    </source>
</evidence>
<name>A0A812JQE5_9DINO</name>
<feature type="non-terminal residue" evidence="3">
    <location>
        <position position="1120"/>
    </location>
</feature>
<feature type="region of interest" description="Disordered" evidence="2">
    <location>
        <begin position="892"/>
        <end position="934"/>
    </location>
</feature>
<dbReference type="OrthoDB" id="426666at2759"/>
<evidence type="ECO:0000313" key="4">
    <source>
        <dbReference type="Proteomes" id="UP000604046"/>
    </source>
</evidence>
<feature type="compositionally biased region" description="Polar residues" evidence="2">
    <location>
        <begin position="910"/>
        <end position="930"/>
    </location>
</feature>
<gene>
    <name evidence="3" type="ORF">SNAT2548_LOCUS7095</name>
</gene>
<protein>
    <submittedName>
        <fullName evidence="3">Uncharacterized protein</fullName>
    </submittedName>
</protein>
<dbReference type="Gene3D" id="1.25.40.20">
    <property type="entry name" value="Ankyrin repeat-containing domain"/>
    <property type="match status" value="1"/>
</dbReference>
<dbReference type="Proteomes" id="UP000604046">
    <property type="component" value="Unassembled WGS sequence"/>
</dbReference>
<reference evidence="3" key="1">
    <citation type="submission" date="2021-02" db="EMBL/GenBank/DDBJ databases">
        <authorList>
            <person name="Dougan E. K."/>
            <person name="Rhodes N."/>
            <person name="Thang M."/>
            <person name="Chan C."/>
        </authorList>
    </citation>
    <scope>NUCLEOTIDE SEQUENCE</scope>
</reference>
<keyword evidence="4" id="KW-1185">Reference proteome</keyword>
<feature type="region of interest" description="Disordered" evidence="2">
    <location>
        <begin position="31"/>
        <end position="54"/>
    </location>
</feature>
<dbReference type="AlphaFoldDB" id="A0A812JQE5"/>
<feature type="coiled-coil region" evidence="1">
    <location>
        <begin position="1003"/>
        <end position="1118"/>
    </location>
</feature>
<comment type="caution">
    <text evidence="3">The sequence shown here is derived from an EMBL/GenBank/DDBJ whole genome shotgun (WGS) entry which is preliminary data.</text>
</comment>